<dbReference type="Pfam" id="PF00266">
    <property type="entry name" value="Aminotran_5"/>
    <property type="match status" value="1"/>
</dbReference>
<evidence type="ECO:0000313" key="13">
    <source>
        <dbReference type="Proteomes" id="UP000034462"/>
    </source>
</evidence>
<reference evidence="12 13" key="1">
    <citation type="journal article" date="2015" name="Nature">
        <title>rRNA introns, odd ribosomes, and small enigmatic genomes across a large radiation of phyla.</title>
        <authorList>
            <person name="Brown C.T."/>
            <person name="Hug L.A."/>
            <person name="Thomas B.C."/>
            <person name="Sharon I."/>
            <person name="Castelle C.J."/>
            <person name="Singh A."/>
            <person name="Wilkins M.J."/>
            <person name="Williams K.H."/>
            <person name="Banfield J.F."/>
        </authorList>
    </citation>
    <scope>NUCLEOTIDE SEQUENCE [LARGE SCALE GENOMIC DNA]</scope>
</reference>
<dbReference type="NCBIfam" id="NF002806">
    <property type="entry name" value="PRK02948.1"/>
    <property type="match status" value="1"/>
</dbReference>
<dbReference type="Gene3D" id="1.10.260.50">
    <property type="match status" value="1"/>
</dbReference>
<comment type="cofactor">
    <cofactor evidence="1 10">
        <name>pyridoxal 5'-phosphate</name>
        <dbReference type="ChEBI" id="CHEBI:597326"/>
    </cofactor>
</comment>
<feature type="domain" description="Aminotransferase class V" evidence="11">
    <location>
        <begin position="33"/>
        <end position="409"/>
    </location>
</feature>
<dbReference type="InterPro" id="IPR016454">
    <property type="entry name" value="Cysteine_dSase"/>
</dbReference>
<evidence type="ECO:0000256" key="1">
    <source>
        <dbReference type="ARBA" id="ARBA00001933"/>
    </source>
</evidence>
<evidence type="ECO:0000256" key="10">
    <source>
        <dbReference type="RuleBase" id="RU004504"/>
    </source>
</evidence>
<gene>
    <name evidence="12" type="ORF">UY25_C0005G0042</name>
</gene>
<dbReference type="Gene3D" id="3.40.640.10">
    <property type="entry name" value="Type I PLP-dependent aspartate aminotransferase-like (Major domain)"/>
    <property type="match status" value="1"/>
</dbReference>
<keyword evidence="4 12" id="KW-0808">Transferase</keyword>
<dbReference type="SUPFAM" id="SSF53383">
    <property type="entry name" value="PLP-dependent transferases"/>
    <property type="match status" value="1"/>
</dbReference>
<evidence type="ECO:0000256" key="4">
    <source>
        <dbReference type="ARBA" id="ARBA00022679"/>
    </source>
</evidence>
<dbReference type="FunFam" id="3.40.640.10:FF:000084">
    <property type="entry name" value="IscS-like cysteine desulfurase"/>
    <property type="match status" value="1"/>
</dbReference>
<dbReference type="PANTHER" id="PTHR11601">
    <property type="entry name" value="CYSTEINE DESULFURYLASE FAMILY MEMBER"/>
    <property type="match status" value="1"/>
</dbReference>
<keyword evidence="5" id="KW-0479">Metal-binding</keyword>
<comment type="catalytic activity">
    <reaction evidence="9">
        <text>(sulfur carrier)-H + L-cysteine = (sulfur carrier)-SH + L-alanine</text>
        <dbReference type="Rhea" id="RHEA:43892"/>
        <dbReference type="Rhea" id="RHEA-COMP:14737"/>
        <dbReference type="Rhea" id="RHEA-COMP:14739"/>
        <dbReference type="ChEBI" id="CHEBI:29917"/>
        <dbReference type="ChEBI" id="CHEBI:35235"/>
        <dbReference type="ChEBI" id="CHEBI:57972"/>
        <dbReference type="ChEBI" id="CHEBI:64428"/>
        <dbReference type="EC" id="2.8.1.7"/>
    </reaction>
</comment>
<dbReference type="EC" id="2.8.1.7" evidence="3"/>
<dbReference type="PROSITE" id="PS00595">
    <property type="entry name" value="AA_TRANSFER_CLASS_5"/>
    <property type="match status" value="1"/>
</dbReference>
<comment type="caution">
    <text evidence="12">The sequence shown here is derived from an EMBL/GenBank/DDBJ whole genome shotgun (WGS) entry which is preliminary data.</text>
</comment>
<comment type="similarity">
    <text evidence="2">Belongs to the class-V pyridoxal-phosphate-dependent aminotransferase family. NifS/IscS subfamily.</text>
</comment>
<dbReference type="InterPro" id="IPR015421">
    <property type="entry name" value="PyrdxlP-dep_Trfase_major"/>
</dbReference>
<dbReference type="InterPro" id="IPR020578">
    <property type="entry name" value="Aminotrans_V_PyrdxlP_BS"/>
</dbReference>
<evidence type="ECO:0000313" key="12">
    <source>
        <dbReference type="EMBL" id="KKU92887.1"/>
    </source>
</evidence>
<name>A0A837IKN3_9BACT</name>
<evidence type="ECO:0000259" key="11">
    <source>
        <dbReference type="Pfam" id="PF00266"/>
    </source>
</evidence>
<dbReference type="GO" id="GO:0051536">
    <property type="term" value="F:iron-sulfur cluster binding"/>
    <property type="evidence" value="ECO:0007669"/>
    <property type="project" value="UniProtKB-KW"/>
</dbReference>
<dbReference type="GO" id="GO:0031071">
    <property type="term" value="F:cysteine desulfurase activity"/>
    <property type="evidence" value="ECO:0007669"/>
    <property type="project" value="UniProtKB-EC"/>
</dbReference>
<dbReference type="AlphaFoldDB" id="A0A837IKN3"/>
<evidence type="ECO:0000256" key="2">
    <source>
        <dbReference type="ARBA" id="ARBA00006490"/>
    </source>
</evidence>
<proteinExistence type="inferred from homology"/>
<keyword evidence="7" id="KW-0408">Iron</keyword>
<dbReference type="Gene3D" id="3.90.1150.10">
    <property type="entry name" value="Aspartate Aminotransferase, domain 1"/>
    <property type="match status" value="1"/>
</dbReference>
<organism evidence="12 13">
    <name type="scientific">Candidatus Yanofskybacteria bacterium GW2011_GWC1_48_11</name>
    <dbReference type="NCBI Taxonomy" id="1619027"/>
    <lineage>
        <taxon>Bacteria</taxon>
        <taxon>Candidatus Yanofskyibacteriota</taxon>
    </lineage>
</organism>
<dbReference type="GO" id="GO:0046872">
    <property type="term" value="F:metal ion binding"/>
    <property type="evidence" value="ECO:0007669"/>
    <property type="project" value="UniProtKB-KW"/>
</dbReference>
<dbReference type="Proteomes" id="UP000034462">
    <property type="component" value="Unassembled WGS sequence"/>
</dbReference>
<accession>A0A837IKN3</accession>
<evidence type="ECO:0000256" key="9">
    <source>
        <dbReference type="ARBA" id="ARBA00050776"/>
    </source>
</evidence>
<keyword evidence="8" id="KW-0411">Iron-sulfur</keyword>
<keyword evidence="6" id="KW-0663">Pyridoxal phosphate</keyword>
<protein>
    <recommendedName>
        <fullName evidence="3">cysteine desulfurase</fullName>
        <ecNumber evidence="3">2.8.1.7</ecNumber>
    </recommendedName>
</protein>
<evidence type="ECO:0000256" key="7">
    <source>
        <dbReference type="ARBA" id="ARBA00023004"/>
    </source>
</evidence>
<dbReference type="EMBL" id="LCPH01000005">
    <property type="protein sequence ID" value="KKU92887.1"/>
    <property type="molecule type" value="Genomic_DNA"/>
</dbReference>
<dbReference type="PIRSF" id="PIRSF005572">
    <property type="entry name" value="NifS"/>
    <property type="match status" value="1"/>
</dbReference>
<evidence type="ECO:0000256" key="6">
    <source>
        <dbReference type="ARBA" id="ARBA00022898"/>
    </source>
</evidence>
<dbReference type="InterPro" id="IPR015424">
    <property type="entry name" value="PyrdxlP-dep_Trfase"/>
</dbReference>
<sequence>MEVRFFVPCTFRVSKGWHFGKFLFILKDMRKAIYLDYAASTPVDKKVADAMMPYLRRHYGNPSSMHSFGQKTRAAIEKARAQAAGFLGCKATEIIFTSGATEANNFAIQGVIKAAIQNGKSPAPGWSVSGGKPHIVTTAIEHESVLEPCRNLEKQGITEVTYVKPQKDGVVRAEDVAAAVKENTVLVSVMYANSEIGTVQPIAEIAKLLKPRKVLFHTDAVQAANFLECNVQKLGVDLLTLSGHKIYGPKGVGALYIRSGAGVEPLIEGGGQEMGIRSGTENAAAIVGMGAAVESLEDPRLALTNIRIRQLRDKLIKAVLKKIPDSELTGSLEKRLPNNAHFRFRGVEGRDLVLLLDQKGIAVSTGSACSEKTQDPSHVLLALGLSEEDALSALRLTLGKHTKQEEVEKAVKILASAVAQLRKSKV</sequence>
<evidence type="ECO:0000256" key="8">
    <source>
        <dbReference type="ARBA" id="ARBA00023014"/>
    </source>
</evidence>
<evidence type="ECO:0000256" key="3">
    <source>
        <dbReference type="ARBA" id="ARBA00012239"/>
    </source>
</evidence>
<dbReference type="PANTHER" id="PTHR11601:SF34">
    <property type="entry name" value="CYSTEINE DESULFURASE"/>
    <property type="match status" value="1"/>
</dbReference>
<keyword evidence="12" id="KW-0032">Aminotransferase</keyword>
<dbReference type="InterPro" id="IPR015422">
    <property type="entry name" value="PyrdxlP-dep_Trfase_small"/>
</dbReference>
<evidence type="ECO:0000256" key="5">
    <source>
        <dbReference type="ARBA" id="ARBA00022723"/>
    </source>
</evidence>
<dbReference type="GO" id="GO:0008483">
    <property type="term" value="F:transaminase activity"/>
    <property type="evidence" value="ECO:0007669"/>
    <property type="project" value="UniProtKB-KW"/>
</dbReference>
<dbReference type="InterPro" id="IPR000192">
    <property type="entry name" value="Aminotrans_V_dom"/>
</dbReference>